<dbReference type="OrthoDB" id="10529313at2759"/>
<reference evidence="1 2" key="1">
    <citation type="submission" date="2019-11" db="EMBL/GenBank/DDBJ databases">
        <title>Whole genome sequence of Oryza granulata.</title>
        <authorList>
            <person name="Li W."/>
        </authorList>
    </citation>
    <scope>NUCLEOTIDE SEQUENCE [LARGE SCALE GENOMIC DNA]</scope>
    <source>
        <strain evidence="2">cv. Menghai</strain>
        <tissue evidence="1">Leaf</tissue>
    </source>
</reference>
<name>A0A6G1EXT5_9ORYZ</name>
<dbReference type="Proteomes" id="UP000479710">
    <property type="component" value="Unassembled WGS sequence"/>
</dbReference>
<gene>
    <name evidence="1" type="ORF">E2562_021561</name>
</gene>
<evidence type="ECO:0000313" key="2">
    <source>
        <dbReference type="Proteomes" id="UP000479710"/>
    </source>
</evidence>
<keyword evidence="2" id="KW-1185">Reference proteome</keyword>
<evidence type="ECO:0000313" key="1">
    <source>
        <dbReference type="EMBL" id="KAF0929460.1"/>
    </source>
</evidence>
<dbReference type="AlphaFoldDB" id="A0A6G1EXT5"/>
<feature type="non-terminal residue" evidence="1">
    <location>
        <position position="1"/>
    </location>
</feature>
<organism evidence="1 2">
    <name type="scientific">Oryza meyeriana var. granulata</name>
    <dbReference type="NCBI Taxonomy" id="110450"/>
    <lineage>
        <taxon>Eukaryota</taxon>
        <taxon>Viridiplantae</taxon>
        <taxon>Streptophyta</taxon>
        <taxon>Embryophyta</taxon>
        <taxon>Tracheophyta</taxon>
        <taxon>Spermatophyta</taxon>
        <taxon>Magnoliopsida</taxon>
        <taxon>Liliopsida</taxon>
        <taxon>Poales</taxon>
        <taxon>Poaceae</taxon>
        <taxon>BOP clade</taxon>
        <taxon>Oryzoideae</taxon>
        <taxon>Oryzeae</taxon>
        <taxon>Oryzinae</taxon>
        <taxon>Oryza</taxon>
        <taxon>Oryza meyeriana</taxon>
    </lineage>
</organism>
<protein>
    <submittedName>
        <fullName evidence="1">Uncharacterized protein</fullName>
    </submittedName>
</protein>
<dbReference type="EMBL" id="SPHZ02000002">
    <property type="protein sequence ID" value="KAF0929460.1"/>
    <property type="molecule type" value="Genomic_DNA"/>
</dbReference>
<sequence>KSQDLEARGCCLCKKYNACAFMAWCQNVELMPNTLKDDVLEDNRIKPSTVDHL</sequence>
<proteinExistence type="predicted"/>
<accession>A0A6G1EXT5</accession>
<comment type="caution">
    <text evidence="1">The sequence shown here is derived from an EMBL/GenBank/DDBJ whole genome shotgun (WGS) entry which is preliminary data.</text>
</comment>